<dbReference type="EMBL" id="JBHSMF010000002">
    <property type="protein sequence ID" value="MFC5496546.1"/>
    <property type="molecule type" value="Genomic_DNA"/>
</dbReference>
<dbReference type="SUPFAM" id="SSF47473">
    <property type="entry name" value="EF-hand"/>
    <property type="match status" value="1"/>
</dbReference>
<reference evidence="5" key="1">
    <citation type="journal article" date="2019" name="Int. J. Syst. Evol. Microbiol.">
        <title>The Global Catalogue of Microorganisms (GCM) 10K type strain sequencing project: providing services to taxonomists for standard genome sequencing and annotation.</title>
        <authorList>
            <consortium name="The Broad Institute Genomics Platform"/>
            <consortium name="The Broad Institute Genome Sequencing Center for Infectious Disease"/>
            <person name="Wu L."/>
            <person name="Ma J."/>
        </authorList>
    </citation>
    <scope>NUCLEOTIDE SEQUENCE [LARGE SCALE GENOMIC DNA]</scope>
    <source>
        <strain evidence="5">CCUG 57401</strain>
    </source>
</reference>
<protein>
    <recommendedName>
        <fullName evidence="3">EF-hand domain-containing protein</fullName>
    </recommendedName>
</protein>
<keyword evidence="5" id="KW-1185">Reference proteome</keyword>
<accession>A0ABW0N799</accession>
<dbReference type="Pfam" id="PF13202">
    <property type="entry name" value="EF-hand_5"/>
    <property type="match status" value="2"/>
</dbReference>
<sequence>MKRFSRFSFHRRSLALFASLAVGSGLAAAQFTVGPAAPSSPSTKAQPAKGAELFHKLDTDRSGGISRKEAGAAGGSVARNFDALDSNHDGTLSMAEFERAAR</sequence>
<dbReference type="InterPro" id="IPR011992">
    <property type="entry name" value="EF-hand-dom_pair"/>
</dbReference>
<feature type="chain" id="PRO_5047107447" description="EF-hand domain-containing protein" evidence="2">
    <location>
        <begin position="30"/>
        <end position="102"/>
    </location>
</feature>
<dbReference type="PROSITE" id="PS00018">
    <property type="entry name" value="EF_HAND_1"/>
    <property type="match status" value="1"/>
</dbReference>
<gene>
    <name evidence="4" type="ORF">ACFPOE_03290</name>
</gene>
<dbReference type="PROSITE" id="PS50222">
    <property type="entry name" value="EF_HAND_2"/>
    <property type="match status" value="1"/>
</dbReference>
<dbReference type="InterPro" id="IPR002048">
    <property type="entry name" value="EF_hand_dom"/>
</dbReference>
<feature type="compositionally biased region" description="Basic and acidic residues" evidence="1">
    <location>
        <begin position="52"/>
        <end position="70"/>
    </location>
</feature>
<dbReference type="InterPro" id="IPR018247">
    <property type="entry name" value="EF_Hand_1_Ca_BS"/>
</dbReference>
<evidence type="ECO:0000313" key="5">
    <source>
        <dbReference type="Proteomes" id="UP001596037"/>
    </source>
</evidence>
<evidence type="ECO:0000256" key="1">
    <source>
        <dbReference type="SAM" id="MobiDB-lite"/>
    </source>
</evidence>
<dbReference type="Gene3D" id="1.10.238.10">
    <property type="entry name" value="EF-hand"/>
    <property type="match status" value="1"/>
</dbReference>
<feature type="domain" description="EF-hand" evidence="3">
    <location>
        <begin position="81"/>
        <end position="102"/>
    </location>
</feature>
<dbReference type="Proteomes" id="UP001596037">
    <property type="component" value="Unassembled WGS sequence"/>
</dbReference>
<dbReference type="RefSeq" id="WP_376848562.1">
    <property type="nucleotide sequence ID" value="NZ_JBHSMF010000002.1"/>
</dbReference>
<evidence type="ECO:0000313" key="4">
    <source>
        <dbReference type="EMBL" id="MFC5496546.1"/>
    </source>
</evidence>
<organism evidence="4 5">
    <name type="scientific">Caenimonas terrae</name>
    <dbReference type="NCBI Taxonomy" id="696074"/>
    <lineage>
        <taxon>Bacteria</taxon>
        <taxon>Pseudomonadati</taxon>
        <taxon>Pseudomonadota</taxon>
        <taxon>Betaproteobacteria</taxon>
        <taxon>Burkholderiales</taxon>
        <taxon>Comamonadaceae</taxon>
        <taxon>Caenimonas</taxon>
    </lineage>
</organism>
<keyword evidence="2" id="KW-0732">Signal</keyword>
<feature type="signal peptide" evidence="2">
    <location>
        <begin position="1"/>
        <end position="29"/>
    </location>
</feature>
<evidence type="ECO:0000256" key="2">
    <source>
        <dbReference type="SAM" id="SignalP"/>
    </source>
</evidence>
<name>A0ABW0N799_9BURK</name>
<comment type="caution">
    <text evidence="4">The sequence shown here is derived from an EMBL/GenBank/DDBJ whole genome shotgun (WGS) entry which is preliminary data.</text>
</comment>
<proteinExistence type="predicted"/>
<feature type="region of interest" description="Disordered" evidence="1">
    <location>
        <begin position="33"/>
        <end position="74"/>
    </location>
</feature>
<evidence type="ECO:0000259" key="3">
    <source>
        <dbReference type="PROSITE" id="PS50222"/>
    </source>
</evidence>